<comment type="subcellular location">
    <subcellularLocation>
        <location evidence="1">Membrane</location>
    </subcellularLocation>
</comment>
<organism evidence="7 8">
    <name type="scientific">Esox lucius</name>
    <name type="common">Northern pike</name>
    <dbReference type="NCBI Taxonomy" id="8010"/>
    <lineage>
        <taxon>Eukaryota</taxon>
        <taxon>Metazoa</taxon>
        <taxon>Chordata</taxon>
        <taxon>Craniata</taxon>
        <taxon>Vertebrata</taxon>
        <taxon>Euteleostomi</taxon>
        <taxon>Actinopterygii</taxon>
        <taxon>Neopterygii</taxon>
        <taxon>Teleostei</taxon>
        <taxon>Protacanthopterygii</taxon>
        <taxon>Esociformes</taxon>
        <taxon>Esocidae</taxon>
        <taxon>Esox</taxon>
    </lineage>
</organism>
<dbReference type="InParanoid" id="A0A3P8XP81"/>
<feature type="transmembrane region" description="Helical" evidence="5">
    <location>
        <begin position="62"/>
        <end position="78"/>
    </location>
</feature>
<dbReference type="Ensembl" id="ENSELUT00000009065.3">
    <property type="protein sequence ID" value="ENSELUP00000006365.2"/>
    <property type="gene ID" value="ENSELUG00000007289.3"/>
</dbReference>
<dbReference type="GO" id="GO:0004930">
    <property type="term" value="F:G protein-coupled receptor activity"/>
    <property type="evidence" value="ECO:0007669"/>
    <property type="project" value="InterPro"/>
</dbReference>
<dbReference type="PRINTS" id="PR00237">
    <property type="entry name" value="GPCRRHODOPSN"/>
</dbReference>
<dbReference type="PANTHER" id="PTHR26451:SF866">
    <property type="entry name" value="ODORANT RECEPTOR-RELATED"/>
    <property type="match status" value="1"/>
</dbReference>
<evidence type="ECO:0000313" key="7">
    <source>
        <dbReference type="Ensembl" id="ENSELUP00000006365.2"/>
    </source>
</evidence>
<keyword evidence="2 5" id="KW-0812">Transmembrane</keyword>
<evidence type="ECO:0000256" key="1">
    <source>
        <dbReference type="ARBA" id="ARBA00004370"/>
    </source>
</evidence>
<protein>
    <recommendedName>
        <fullName evidence="6">G-protein coupled receptors family 1 profile domain-containing protein</fullName>
    </recommendedName>
</protein>
<reference evidence="8" key="1">
    <citation type="journal article" date="2014" name="PLoS ONE">
        <title>The genome and linkage map of the northern pike (Esox lucius): conserved synteny revealed between the salmonid sister group and the Neoteleostei.</title>
        <authorList>
            <person name="Rondeau E.B."/>
            <person name="Minkley D.R."/>
            <person name="Leong J.S."/>
            <person name="Messmer A.M."/>
            <person name="Jantzen J.R."/>
            <person name="von Schalburg K.R."/>
            <person name="Lemon C."/>
            <person name="Bird N.H."/>
            <person name="Koop B.F."/>
        </authorList>
    </citation>
    <scope>NUCLEOTIDE SEQUENCE</scope>
</reference>
<evidence type="ECO:0000256" key="4">
    <source>
        <dbReference type="ARBA" id="ARBA00023136"/>
    </source>
</evidence>
<reference evidence="7" key="4">
    <citation type="submission" date="2025-09" db="UniProtKB">
        <authorList>
            <consortium name="Ensembl"/>
        </authorList>
    </citation>
    <scope>IDENTIFICATION</scope>
</reference>
<reference evidence="7" key="3">
    <citation type="submission" date="2025-08" db="UniProtKB">
        <authorList>
            <consortium name="Ensembl"/>
        </authorList>
    </citation>
    <scope>IDENTIFICATION</scope>
</reference>
<dbReference type="AlphaFoldDB" id="A0A3P8XP81"/>
<dbReference type="Bgee" id="ENSELUG00000007289">
    <property type="expression patterns" value="Expressed in liver and 1 other cell type or tissue"/>
</dbReference>
<reference evidence="7" key="2">
    <citation type="submission" date="2020-02" db="EMBL/GenBank/DDBJ databases">
        <title>Esox lucius (northern pike) genome, fEsoLuc1, primary haplotype.</title>
        <authorList>
            <person name="Myers G."/>
            <person name="Karagic N."/>
            <person name="Meyer A."/>
            <person name="Pippel M."/>
            <person name="Reichard M."/>
            <person name="Winkler S."/>
            <person name="Tracey A."/>
            <person name="Sims Y."/>
            <person name="Howe K."/>
            <person name="Rhie A."/>
            <person name="Formenti G."/>
            <person name="Durbin R."/>
            <person name="Fedrigo O."/>
            <person name="Jarvis E.D."/>
        </authorList>
    </citation>
    <scope>NUCLEOTIDE SEQUENCE [LARGE SCALE GENOMIC DNA]</scope>
</reference>
<dbReference type="Pfam" id="PF00001">
    <property type="entry name" value="7tm_1"/>
    <property type="match status" value="1"/>
</dbReference>
<dbReference type="SUPFAM" id="SSF81321">
    <property type="entry name" value="Family A G protein-coupled receptor-like"/>
    <property type="match status" value="1"/>
</dbReference>
<keyword evidence="3 5" id="KW-1133">Transmembrane helix</keyword>
<evidence type="ECO:0000256" key="2">
    <source>
        <dbReference type="ARBA" id="ARBA00022692"/>
    </source>
</evidence>
<dbReference type="InterPro" id="IPR052921">
    <property type="entry name" value="GPCR1_Superfamily_Member"/>
</dbReference>
<dbReference type="Gene3D" id="1.20.1070.10">
    <property type="entry name" value="Rhodopsin 7-helix transmembrane proteins"/>
    <property type="match status" value="1"/>
</dbReference>
<dbReference type="Proteomes" id="UP000265140">
    <property type="component" value="Chromosome 7"/>
</dbReference>
<dbReference type="PROSITE" id="PS50262">
    <property type="entry name" value="G_PROTEIN_RECEP_F1_2"/>
    <property type="match status" value="1"/>
</dbReference>
<dbReference type="GO" id="GO:0004984">
    <property type="term" value="F:olfactory receptor activity"/>
    <property type="evidence" value="ECO:0007669"/>
    <property type="project" value="TreeGrafter"/>
</dbReference>
<feature type="transmembrane region" description="Helical" evidence="5">
    <location>
        <begin position="196"/>
        <end position="216"/>
    </location>
</feature>
<feature type="transmembrane region" description="Helical" evidence="5">
    <location>
        <begin position="27"/>
        <end position="50"/>
    </location>
</feature>
<dbReference type="InterPro" id="IPR017452">
    <property type="entry name" value="GPCR_Rhodpsn_7TM"/>
</dbReference>
<name>A0A3P8XP81_ESOLU</name>
<proteinExistence type="predicted"/>
<keyword evidence="8" id="KW-1185">Reference proteome</keyword>
<feature type="transmembrane region" description="Helical" evidence="5">
    <location>
        <begin position="84"/>
        <end position="104"/>
    </location>
</feature>
<dbReference type="FunCoup" id="A0A3P8XP81">
    <property type="interactions" value="9"/>
</dbReference>
<feature type="domain" description="G-protein coupled receptors family 1 profile" evidence="6">
    <location>
        <begin position="42"/>
        <end position="291"/>
    </location>
</feature>
<dbReference type="GO" id="GO:0016020">
    <property type="term" value="C:membrane"/>
    <property type="evidence" value="ECO:0007669"/>
    <property type="project" value="UniProtKB-SubCell"/>
</dbReference>
<feature type="transmembrane region" description="Helical" evidence="5">
    <location>
        <begin position="143"/>
        <end position="166"/>
    </location>
</feature>
<dbReference type="InterPro" id="IPR000276">
    <property type="entry name" value="GPCR_Rhodpsn"/>
</dbReference>
<dbReference type="PANTHER" id="PTHR26451">
    <property type="entry name" value="G_PROTEIN_RECEP_F1_2 DOMAIN-CONTAINING PROTEIN"/>
    <property type="match status" value="1"/>
</dbReference>
<accession>A0A3P8XP81</accession>
<evidence type="ECO:0000313" key="8">
    <source>
        <dbReference type="Proteomes" id="UP000265140"/>
    </source>
</evidence>
<sequence>MSNTTFQLGYNNASLTVPRLPQPIRMFMGFLSVSPCLLYFYINMVMLYSLKSKPVFRETSRYILFGNLLFADTILLVTSQLLSIFSMAGLFIIRYICVVIVLVANSSDTVSPFNLTVMSIERYVAICYPLRVSSIITPRTTGIVIGILWTFSFLISIIKVIMLLVLESLPLDQVMQEFCDESTLFYLEFYNQVDNVLQGFIFITVGFVIIYSYITMTVVAKSASSDKDLNTKARNTVLLHLIQLGLSLSSTLVPNIISALKSRDINNASYIEYFLFIILIILPRCLSPMIYGLRDKMFRHILIYHLTCGLRTKVEPQKISKH</sequence>
<keyword evidence="4 5" id="KW-0472">Membrane</keyword>
<evidence type="ECO:0000259" key="6">
    <source>
        <dbReference type="PROSITE" id="PS50262"/>
    </source>
</evidence>
<dbReference type="FunFam" id="1.20.1070.10:FF:000096">
    <property type="entry name" value="Odorant receptor 131-2"/>
    <property type="match status" value="1"/>
</dbReference>
<dbReference type="GeneTree" id="ENSGT00940000163093"/>
<dbReference type="CDD" id="cd00637">
    <property type="entry name" value="7tm_classA_rhodopsin-like"/>
    <property type="match status" value="1"/>
</dbReference>
<dbReference type="GO" id="GO:0005549">
    <property type="term" value="F:odorant binding"/>
    <property type="evidence" value="ECO:0007669"/>
    <property type="project" value="TreeGrafter"/>
</dbReference>
<dbReference type="OMA" id="SHANKAH"/>
<evidence type="ECO:0000256" key="3">
    <source>
        <dbReference type="ARBA" id="ARBA00022989"/>
    </source>
</evidence>
<evidence type="ECO:0000256" key="5">
    <source>
        <dbReference type="SAM" id="Phobius"/>
    </source>
</evidence>
<feature type="transmembrane region" description="Helical" evidence="5">
    <location>
        <begin position="237"/>
        <end position="258"/>
    </location>
</feature>
<feature type="transmembrane region" description="Helical" evidence="5">
    <location>
        <begin position="270"/>
        <end position="293"/>
    </location>
</feature>